<comment type="caution">
    <text evidence="10">The sequence shown here is derived from an EMBL/GenBank/DDBJ whole genome shotgun (WGS) entry which is preliminary data.</text>
</comment>
<gene>
    <name evidence="10" type="primary">SUA7_3</name>
    <name evidence="10" type="ORF">Q9L58_008883</name>
</gene>
<dbReference type="SUPFAM" id="SSF57783">
    <property type="entry name" value="Zinc beta-ribbon"/>
    <property type="match status" value="1"/>
</dbReference>
<dbReference type="PANTHER" id="PTHR11618">
    <property type="entry name" value="TRANSCRIPTION INITIATION FACTOR IIB-RELATED"/>
    <property type="match status" value="1"/>
</dbReference>
<evidence type="ECO:0000313" key="11">
    <source>
        <dbReference type="Proteomes" id="UP001447188"/>
    </source>
</evidence>
<dbReference type="InterPro" id="IPR000812">
    <property type="entry name" value="TFIIB"/>
</dbReference>
<accession>A0ABR3G8G4</accession>
<keyword evidence="4" id="KW-0805">Transcription regulation</keyword>
<feature type="region of interest" description="Disordered" evidence="8">
    <location>
        <begin position="1"/>
        <end position="25"/>
    </location>
</feature>
<evidence type="ECO:0000256" key="5">
    <source>
        <dbReference type="ARBA" id="ARBA00023163"/>
    </source>
</evidence>
<organism evidence="10 11">
    <name type="scientific">Discina gigas</name>
    <dbReference type="NCBI Taxonomy" id="1032678"/>
    <lineage>
        <taxon>Eukaryota</taxon>
        <taxon>Fungi</taxon>
        <taxon>Dikarya</taxon>
        <taxon>Ascomycota</taxon>
        <taxon>Pezizomycotina</taxon>
        <taxon>Pezizomycetes</taxon>
        <taxon>Pezizales</taxon>
        <taxon>Discinaceae</taxon>
        <taxon>Discina</taxon>
    </lineage>
</organism>
<reference evidence="10 11" key="1">
    <citation type="submission" date="2024-02" db="EMBL/GenBank/DDBJ databases">
        <title>Discinaceae phylogenomics.</title>
        <authorList>
            <person name="Dirks A.C."/>
            <person name="James T.Y."/>
        </authorList>
    </citation>
    <scope>NUCLEOTIDE SEQUENCE [LARGE SCALE GENOMIC DNA]</scope>
    <source>
        <strain evidence="10 11">ACD0624</strain>
    </source>
</reference>
<proteinExistence type="inferred from homology"/>
<dbReference type="InterPro" id="IPR013137">
    <property type="entry name" value="Znf_TFIIB"/>
</dbReference>
<keyword evidence="7" id="KW-0863">Zinc-finger</keyword>
<feature type="compositionally biased region" description="Low complexity" evidence="8">
    <location>
        <begin position="13"/>
        <end position="24"/>
    </location>
</feature>
<dbReference type="PROSITE" id="PS51134">
    <property type="entry name" value="ZF_TFIIB"/>
    <property type="match status" value="1"/>
</dbReference>
<dbReference type="InterPro" id="IPR036915">
    <property type="entry name" value="Cyclin-like_sf"/>
</dbReference>
<dbReference type="PANTHER" id="PTHR11618:SF13">
    <property type="entry name" value="TRANSCRIPTION INITIATION FACTOR IIB"/>
    <property type="match status" value="1"/>
</dbReference>
<dbReference type="SUPFAM" id="SSF47954">
    <property type="entry name" value="Cyclin-like"/>
    <property type="match status" value="2"/>
</dbReference>
<comment type="similarity">
    <text evidence="1">Belongs to the TFIIB family.</text>
</comment>
<evidence type="ECO:0000313" key="10">
    <source>
        <dbReference type="EMBL" id="KAL0632249.1"/>
    </source>
</evidence>
<dbReference type="PRINTS" id="PR00685">
    <property type="entry name" value="TIFACTORIIB"/>
</dbReference>
<evidence type="ECO:0000256" key="4">
    <source>
        <dbReference type="ARBA" id="ARBA00023015"/>
    </source>
</evidence>
<dbReference type="EMBL" id="JBBBZM010000179">
    <property type="protein sequence ID" value="KAL0632249.1"/>
    <property type="molecule type" value="Genomic_DNA"/>
</dbReference>
<evidence type="ECO:0000256" key="1">
    <source>
        <dbReference type="ARBA" id="ARBA00010857"/>
    </source>
</evidence>
<evidence type="ECO:0000256" key="8">
    <source>
        <dbReference type="SAM" id="MobiDB-lite"/>
    </source>
</evidence>
<dbReference type="InterPro" id="IPR013150">
    <property type="entry name" value="TFIIB_cyclin"/>
</dbReference>
<keyword evidence="11" id="KW-1185">Reference proteome</keyword>
<dbReference type="InterPro" id="IPR023486">
    <property type="entry name" value="TFIIB_CS"/>
</dbReference>
<keyword evidence="5" id="KW-0804">Transcription</keyword>
<dbReference type="PROSITE" id="PS00782">
    <property type="entry name" value="TFIIB"/>
    <property type="match status" value="1"/>
</dbReference>
<name>A0ABR3G8G4_9PEZI</name>
<evidence type="ECO:0000256" key="7">
    <source>
        <dbReference type="PROSITE-ProRule" id="PRU00469"/>
    </source>
</evidence>
<dbReference type="Gene3D" id="2.20.25.10">
    <property type="match status" value="1"/>
</dbReference>
<dbReference type="CDD" id="cd20551">
    <property type="entry name" value="CYCLIN_TFIIB_rpt1"/>
    <property type="match status" value="1"/>
</dbReference>
<keyword evidence="7" id="KW-0862">Zinc</keyword>
<sequence length="358" mass="38872">MNDIMPPPPPPAADSAPPSQPWSANHNIAMTCPDCRESPANLVEEFSSGDMVCGDCGLVLGDRIVDTRSEWRTFSNDDQGGDDPSRVGDAANPFLNGAQLETTIAYVPGGAGRELHRAQNKTTHDKSTKGLLAAYKEIGAFCDSINIQKVVSDAAKQLFKIVDDNKAFKGKPQEAIIAGCIFIACRQCNVPRTFREIFALTKVPKKEIGRVFKALEKFFAAQDSKKMEALTKSGGIVDDSQQYKTTSSTKAHDLMIRFCNNLNLGQNCTTISQDLASRAANLGTLAGRSPISSAAACIYMVSYLMKQGKTAKEISMVAGVSDGTIRNAYKHLYNDREKLIDLKWIENGKGDVKLLPLS</sequence>
<dbReference type="Pfam" id="PF08271">
    <property type="entry name" value="Zn_Ribbon_TF"/>
    <property type="match status" value="1"/>
</dbReference>
<feature type="domain" description="TFIIB-type" evidence="9">
    <location>
        <begin position="28"/>
        <end position="61"/>
    </location>
</feature>
<feature type="compositionally biased region" description="Pro residues" evidence="8">
    <location>
        <begin position="1"/>
        <end position="12"/>
    </location>
</feature>
<evidence type="ECO:0000256" key="3">
    <source>
        <dbReference type="ARBA" id="ARBA00022737"/>
    </source>
</evidence>
<dbReference type="SMART" id="SM00385">
    <property type="entry name" value="CYCLIN"/>
    <property type="match status" value="2"/>
</dbReference>
<dbReference type="Proteomes" id="UP001447188">
    <property type="component" value="Unassembled WGS sequence"/>
</dbReference>
<evidence type="ECO:0000256" key="2">
    <source>
        <dbReference type="ARBA" id="ARBA00013932"/>
    </source>
</evidence>
<dbReference type="Pfam" id="PF00382">
    <property type="entry name" value="TFIIB"/>
    <property type="match status" value="2"/>
</dbReference>
<keyword evidence="7" id="KW-0479">Metal-binding</keyword>
<evidence type="ECO:0000256" key="6">
    <source>
        <dbReference type="ARBA" id="ARBA00031706"/>
    </source>
</evidence>
<dbReference type="CDD" id="cd20552">
    <property type="entry name" value="CYCLIN_TFIIB_rpt2"/>
    <property type="match status" value="1"/>
</dbReference>
<dbReference type="InterPro" id="IPR013763">
    <property type="entry name" value="Cyclin-like_dom"/>
</dbReference>
<evidence type="ECO:0000259" key="9">
    <source>
        <dbReference type="PROSITE" id="PS51134"/>
    </source>
</evidence>
<dbReference type="Gene3D" id="1.10.472.10">
    <property type="entry name" value="Cyclin-like"/>
    <property type="match status" value="2"/>
</dbReference>
<keyword evidence="3" id="KW-0677">Repeat</keyword>
<protein>
    <recommendedName>
        <fullName evidence="2">Transcription initiation factor IIB</fullName>
    </recommendedName>
    <alternativeName>
        <fullName evidence="6">General transcription factor TFIIB</fullName>
    </alternativeName>
</protein>